<dbReference type="InterPro" id="IPR036928">
    <property type="entry name" value="AS_sf"/>
</dbReference>
<dbReference type="PANTHER" id="PTHR11895:SF67">
    <property type="entry name" value="AMIDASE DOMAIN-CONTAINING PROTEIN"/>
    <property type="match status" value="1"/>
</dbReference>
<sequence>MTTAAALGYLRHALPPEEGPIPVGLLLGPVEGRARALDEAGLDRAAWRAARRRWIAEADRITRAMTWLDAAVDPAAVTLGVKDTLDVAGMPTTLGHATHRHHPAADAPAVARLRRLGLALTGKAYATELNIGAPGDVLNPAFPDLSPGGSSTGSAVSVAAGICDYALATDVLGSARWPAANCGVAGLRTTWDPGRLVGALPVSPTQDALGLMARTAGDLRRLWRRGPVTTPGGVTGGGTGLAGRGVAPLRVATVTNTRGCAPLLDQAREHAEAALGELGVIRTEMELPAELWRARGDAWELCAVDVADVVREVESRLGLRISPIARASLGLEPAPGRRDELVGRQEGFRRALLALLDREGVDILLMPVSSTPPKRIAERAGKPTLPKPGDADYADRLGYTPIASFAGLPALVLPAAIHPEQGPLAVQLVGRPHAEAALLDLGAALERVLDTRPELAERVARTLRAGR</sequence>
<dbReference type="PANTHER" id="PTHR11895">
    <property type="entry name" value="TRANSAMIDASE"/>
    <property type="match status" value="1"/>
</dbReference>
<reference evidence="2 3" key="1">
    <citation type="submission" date="2024-06" db="EMBL/GenBank/DDBJ databases">
        <title>The Natural Products Discovery Center: Release of the First 8490 Sequenced Strains for Exploring Actinobacteria Biosynthetic Diversity.</title>
        <authorList>
            <person name="Kalkreuter E."/>
            <person name="Kautsar S.A."/>
            <person name="Yang D."/>
            <person name="Bader C.D."/>
            <person name="Teijaro C.N."/>
            <person name="Fluegel L."/>
            <person name="Davis C.M."/>
            <person name="Simpson J.R."/>
            <person name="Lauterbach L."/>
            <person name="Steele A.D."/>
            <person name="Gui C."/>
            <person name="Meng S."/>
            <person name="Li G."/>
            <person name="Viehrig K."/>
            <person name="Ye F."/>
            <person name="Su P."/>
            <person name="Kiefer A.F."/>
            <person name="Nichols A."/>
            <person name="Cepeda A.J."/>
            <person name="Yan W."/>
            <person name="Fan B."/>
            <person name="Jiang Y."/>
            <person name="Adhikari A."/>
            <person name="Zheng C.-J."/>
            <person name="Schuster L."/>
            <person name="Cowan T.M."/>
            <person name="Smanski M.J."/>
            <person name="Chevrette M.G."/>
            <person name="De Carvalho L.P.S."/>
            <person name="Shen B."/>
        </authorList>
    </citation>
    <scope>NUCLEOTIDE SEQUENCE [LARGE SCALE GENOMIC DNA]</scope>
    <source>
        <strain evidence="2 3">NPDC045974</strain>
    </source>
</reference>
<dbReference type="InterPro" id="IPR023631">
    <property type="entry name" value="Amidase_dom"/>
</dbReference>
<keyword evidence="3" id="KW-1185">Reference proteome</keyword>
<accession>A0ABV3CHZ9</accession>
<dbReference type="InterPro" id="IPR000120">
    <property type="entry name" value="Amidase"/>
</dbReference>
<dbReference type="RefSeq" id="WP_358477686.1">
    <property type="nucleotide sequence ID" value="NZ_JBEZAE010000026.1"/>
</dbReference>
<protein>
    <submittedName>
        <fullName evidence="2">Amidase</fullName>
    </submittedName>
</protein>
<evidence type="ECO:0000259" key="1">
    <source>
        <dbReference type="Pfam" id="PF01425"/>
    </source>
</evidence>
<gene>
    <name evidence="2" type="ORF">AB0A88_30410</name>
</gene>
<organism evidence="2 3">
    <name type="scientific">Streptomyces narbonensis</name>
    <dbReference type="NCBI Taxonomy" id="67333"/>
    <lineage>
        <taxon>Bacteria</taxon>
        <taxon>Bacillati</taxon>
        <taxon>Actinomycetota</taxon>
        <taxon>Actinomycetes</taxon>
        <taxon>Kitasatosporales</taxon>
        <taxon>Streptomycetaceae</taxon>
        <taxon>Streptomyces</taxon>
    </lineage>
</organism>
<dbReference type="Pfam" id="PF01425">
    <property type="entry name" value="Amidase"/>
    <property type="match status" value="1"/>
</dbReference>
<dbReference type="Gene3D" id="3.90.1300.10">
    <property type="entry name" value="Amidase signature (AS) domain"/>
    <property type="match status" value="1"/>
</dbReference>
<proteinExistence type="predicted"/>
<name>A0ABV3CHZ9_9ACTN</name>
<comment type="caution">
    <text evidence="2">The sequence shown here is derived from an EMBL/GenBank/DDBJ whole genome shotgun (WGS) entry which is preliminary data.</text>
</comment>
<evidence type="ECO:0000313" key="2">
    <source>
        <dbReference type="EMBL" id="MEU7074410.1"/>
    </source>
</evidence>
<feature type="domain" description="Amidase" evidence="1">
    <location>
        <begin position="77"/>
        <end position="439"/>
    </location>
</feature>
<dbReference type="Proteomes" id="UP001551329">
    <property type="component" value="Unassembled WGS sequence"/>
</dbReference>
<dbReference type="EMBL" id="JBEZAE010000026">
    <property type="protein sequence ID" value="MEU7074410.1"/>
    <property type="molecule type" value="Genomic_DNA"/>
</dbReference>
<dbReference type="SUPFAM" id="SSF75304">
    <property type="entry name" value="Amidase signature (AS) enzymes"/>
    <property type="match status" value="1"/>
</dbReference>
<evidence type="ECO:0000313" key="3">
    <source>
        <dbReference type="Proteomes" id="UP001551329"/>
    </source>
</evidence>